<gene>
    <name evidence="12" type="primary">kup</name>
    <name evidence="15" type="ORF">DFJ65_1193</name>
</gene>
<evidence type="ECO:0000256" key="1">
    <source>
        <dbReference type="ARBA" id="ARBA00004141"/>
    </source>
</evidence>
<evidence type="ECO:0000256" key="12">
    <source>
        <dbReference type="HAMAP-Rule" id="MF_01522"/>
    </source>
</evidence>
<feature type="domain" description="K+ potassium transporter integral membrane" evidence="13">
    <location>
        <begin position="24"/>
        <end position="467"/>
    </location>
</feature>
<dbReference type="OrthoDB" id="9805577at2"/>
<dbReference type="InterPro" id="IPR023051">
    <property type="entry name" value="Kup"/>
</dbReference>
<feature type="transmembrane region" description="Helical" evidence="12">
    <location>
        <begin position="377"/>
        <end position="399"/>
    </location>
</feature>
<evidence type="ECO:0000256" key="8">
    <source>
        <dbReference type="ARBA" id="ARBA00022958"/>
    </source>
</evidence>
<evidence type="ECO:0000259" key="13">
    <source>
        <dbReference type="Pfam" id="PF02705"/>
    </source>
</evidence>
<dbReference type="InterPro" id="IPR053951">
    <property type="entry name" value="K_trans_N"/>
</dbReference>
<feature type="transmembrane region" description="Helical" evidence="12">
    <location>
        <begin position="153"/>
        <end position="171"/>
    </location>
</feature>
<dbReference type="InterPro" id="IPR003855">
    <property type="entry name" value="K+_transporter"/>
</dbReference>
<feature type="transmembrane region" description="Helical" evidence="12">
    <location>
        <begin position="216"/>
        <end position="239"/>
    </location>
</feature>
<evidence type="ECO:0000256" key="6">
    <source>
        <dbReference type="ARBA" id="ARBA00022692"/>
    </source>
</evidence>
<feature type="transmembrane region" description="Helical" evidence="12">
    <location>
        <begin position="411"/>
        <end position="431"/>
    </location>
</feature>
<dbReference type="InterPro" id="IPR053952">
    <property type="entry name" value="K_trans_C"/>
</dbReference>
<evidence type="ECO:0000313" key="15">
    <source>
        <dbReference type="EMBL" id="REF30199.1"/>
    </source>
</evidence>
<dbReference type="AlphaFoldDB" id="A0A3D9ULK9"/>
<keyword evidence="16" id="KW-1185">Reference proteome</keyword>
<reference evidence="15 16" key="1">
    <citation type="submission" date="2018-08" db="EMBL/GenBank/DDBJ databases">
        <title>Sequencing the genomes of 1000 actinobacteria strains.</title>
        <authorList>
            <person name="Klenk H.-P."/>
        </authorList>
    </citation>
    <scope>NUCLEOTIDE SEQUENCE [LARGE SCALE GENOMIC DNA]</scope>
    <source>
        <strain evidence="15 16">DSM 22967</strain>
    </source>
</reference>
<dbReference type="GO" id="GO:0005886">
    <property type="term" value="C:plasma membrane"/>
    <property type="evidence" value="ECO:0007669"/>
    <property type="project" value="UniProtKB-SubCell"/>
</dbReference>
<feature type="transmembrane region" description="Helical" evidence="12">
    <location>
        <begin position="260"/>
        <end position="281"/>
    </location>
</feature>
<keyword evidence="11 12" id="KW-0472">Membrane</keyword>
<evidence type="ECO:0000256" key="7">
    <source>
        <dbReference type="ARBA" id="ARBA00022847"/>
    </source>
</evidence>
<dbReference type="GO" id="GO:0015293">
    <property type="term" value="F:symporter activity"/>
    <property type="evidence" value="ECO:0007669"/>
    <property type="project" value="UniProtKB-UniRule"/>
</dbReference>
<dbReference type="Gene3D" id="1.20.1740.10">
    <property type="entry name" value="Amino acid/polyamine transporter I"/>
    <property type="match status" value="1"/>
</dbReference>
<feature type="transmembrane region" description="Helical" evidence="12">
    <location>
        <begin position="351"/>
        <end position="371"/>
    </location>
</feature>
<evidence type="ECO:0000256" key="2">
    <source>
        <dbReference type="ARBA" id="ARBA00007019"/>
    </source>
</evidence>
<keyword evidence="4 12" id="KW-1003">Cell membrane</keyword>
<evidence type="ECO:0000313" key="16">
    <source>
        <dbReference type="Proteomes" id="UP000256253"/>
    </source>
</evidence>
<keyword evidence="6 12" id="KW-0812">Transmembrane</keyword>
<feature type="transmembrane region" description="Helical" evidence="12">
    <location>
        <begin position="61"/>
        <end position="82"/>
    </location>
</feature>
<comment type="caution">
    <text evidence="15">The sequence shown here is derived from an EMBL/GenBank/DDBJ whole genome shotgun (WGS) entry which is preliminary data.</text>
</comment>
<proteinExistence type="inferred from homology"/>
<dbReference type="Pfam" id="PF02705">
    <property type="entry name" value="K_trans"/>
    <property type="match status" value="1"/>
</dbReference>
<feature type="transmembrane region" description="Helical" evidence="12">
    <location>
        <begin position="183"/>
        <end position="204"/>
    </location>
</feature>
<keyword evidence="9 12" id="KW-1133">Transmembrane helix</keyword>
<protein>
    <recommendedName>
        <fullName evidence="12">Probable potassium transport system protein Kup</fullName>
    </recommendedName>
</protein>
<sequence>MHNCRVTAHHPGRATGKKAAVGLIVSALGVAFGDIGTSPLYAMQTVFNIDHGDVKPSPDHVLGIISLIFWSITGIVSIKYIVFILRADNDGEGGVMALSHLTRQNVKSGGKRFKTVVVLGVIGAALFYGDSIITPAISVLSSVEGLQIAAPSVHKWILPLALTIIVLLFSIQRFGTELIGRAFGPVMVLWFITLAVLGIPHIAAHPDILRGLSPSYALDFIVSDPPVAFVAMGAVVLAITGAESLYADMGHFGRPPISRAWFLLVMPCLVINYLGQAAMILEDPSKIDSPFFHLAPTWATLPLVVLATLATVIASQAVISGAYSMSRQAERLGYLPRLTVRQTSEHEGGQIYVPVINWLLFGGVLILMLVFKSSEKLAAAYGVAVTSMFIITTVMFLVLADTKWKWPRWRIALVALLFAPLEVVFVSANLTKVTHGGWLPLLVATMVAVVMFTWRRGQTIVTQRRGKLEGPLLPFLDDLHADPLMRVPGTAVFLHPNKETAPLALRENANFNHVVHENVLIVTTVSANVPHVPIEERVTIDDLGDPYDHITHLTVHFGFQDEQDVPAALEEARDMGVEFDADEVYYFLSRISVQMSQDNSLPKWRKRIFVGLAHNAATPVQYFRLPEERTVIMGANVAL</sequence>
<keyword evidence="5 12" id="KW-0633">Potassium transport</keyword>
<evidence type="ECO:0000256" key="3">
    <source>
        <dbReference type="ARBA" id="ARBA00022448"/>
    </source>
</evidence>
<comment type="similarity">
    <text evidence="2 12">Belongs to the HAK/KUP transporter (TC 2.A.72) family.</text>
</comment>
<keyword evidence="7 12" id="KW-0769">Symport</keyword>
<feature type="transmembrane region" description="Helical" evidence="12">
    <location>
        <begin position="20"/>
        <end position="41"/>
    </location>
</feature>
<dbReference type="Proteomes" id="UP000256253">
    <property type="component" value="Unassembled WGS sequence"/>
</dbReference>
<dbReference type="PANTHER" id="PTHR30540:SF79">
    <property type="entry name" value="LOW AFFINITY POTASSIUM TRANSPORT SYSTEM PROTEIN KUP"/>
    <property type="match status" value="1"/>
</dbReference>
<evidence type="ECO:0000256" key="9">
    <source>
        <dbReference type="ARBA" id="ARBA00022989"/>
    </source>
</evidence>
<evidence type="ECO:0000256" key="4">
    <source>
        <dbReference type="ARBA" id="ARBA00022475"/>
    </source>
</evidence>
<dbReference type="HAMAP" id="MF_01522">
    <property type="entry name" value="Kup"/>
    <property type="match status" value="1"/>
</dbReference>
<comment type="function">
    <text evidence="12">Transport of potassium into the cell. Likely operates as a K(+):H(+) symporter.</text>
</comment>
<evidence type="ECO:0000256" key="5">
    <source>
        <dbReference type="ARBA" id="ARBA00022538"/>
    </source>
</evidence>
<feature type="transmembrane region" description="Helical" evidence="12">
    <location>
        <begin position="113"/>
        <end position="133"/>
    </location>
</feature>
<feature type="transmembrane region" description="Helical" evidence="12">
    <location>
        <begin position="301"/>
        <end position="323"/>
    </location>
</feature>
<evidence type="ECO:0000259" key="14">
    <source>
        <dbReference type="Pfam" id="PF22776"/>
    </source>
</evidence>
<comment type="subcellular location">
    <subcellularLocation>
        <location evidence="12">Cell membrane</location>
        <topology evidence="12">Multi-pass membrane protein</topology>
    </subcellularLocation>
    <subcellularLocation>
        <location evidence="1">Membrane</location>
        <topology evidence="1">Multi-pass membrane protein</topology>
    </subcellularLocation>
</comment>
<feature type="transmembrane region" description="Helical" evidence="12">
    <location>
        <begin position="437"/>
        <end position="454"/>
    </location>
</feature>
<feature type="domain" description="K+ potassium transporter C-terminal" evidence="14">
    <location>
        <begin position="488"/>
        <end position="638"/>
    </location>
</feature>
<name>A0A3D9ULK9_9MICO</name>
<dbReference type="Pfam" id="PF22776">
    <property type="entry name" value="K_trans_C"/>
    <property type="match status" value="1"/>
</dbReference>
<keyword evidence="3 12" id="KW-0813">Transport</keyword>
<evidence type="ECO:0000256" key="10">
    <source>
        <dbReference type="ARBA" id="ARBA00023065"/>
    </source>
</evidence>
<dbReference type="EMBL" id="QTUA01000001">
    <property type="protein sequence ID" value="REF30199.1"/>
    <property type="molecule type" value="Genomic_DNA"/>
</dbReference>
<dbReference type="PANTHER" id="PTHR30540">
    <property type="entry name" value="OSMOTIC STRESS POTASSIUM TRANSPORTER"/>
    <property type="match status" value="1"/>
</dbReference>
<organism evidence="15 16">
    <name type="scientific">Calidifontibacter indicus</name>
    <dbReference type="NCBI Taxonomy" id="419650"/>
    <lineage>
        <taxon>Bacteria</taxon>
        <taxon>Bacillati</taxon>
        <taxon>Actinomycetota</taxon>
        <taxon>Actinomycetes</taxon>
        <taxon>Micrococcales</taxon>
        <taxon>Dermacoccaceae</taxon>
        <taxon>Calidifontibacter</taxon>
    </lineage>
</organism>
<evidence type="ECO:0000256" key="11">
    <source>
        <dbReference type="ARBA" id="ARBA00023136"/>
    </source>
</evidence>
<dbReference type="GO" id="GO:0015079">
    <property type="term" value="F:potassium ion transmembrane transporter activity"/>
    <property type="evidence" value="ECO:0007669"/>
    <property type="project" value="UniProtKB-UniRule"/>
</dbReference>
<accession>A0A3D9ULK9</accession>
<comment type="catalytic activity">
    <reaction evidence="12">
        <text>K(+)(in) + H(+)(in) = K(+)(out) + H(+)(out)</text>
        <dbReference type="Rhea" id="RHEA:28490"/>
        <dbReference type="ChEBI" id="CHEBI:15378"/>
        <dbReference type="ChEBI" id="CHEBI:29103"/>
    </reaction>
</comment>
<keyword evidence="10 12" id="KW-0406">Ion transport</keyword>
<keyword evidence="8 12" id="KW-0630">Potassium</keyword>